<dbReference type="Proteomes" id="UP000324143">
    <property type="component" value="Unassembled WGS sequence"/>
</dbReference>
<comment type="similarity">
    <text evidence="2 4">Belongs to the pyridoxal phosphate-binding protein YggS/PROSC family.</text>
</comment>
<accession>A0A5D0MM39</accession>
<dbReference type="PANTHER" id="PTHR10146:SF14">
    <property type="entry name" value="PYRIDOXAL PHOSPHATE HOMEOSTASIS PROTEIN"/>
    <property type="match status" value="1"/>
</dbReference>
<evidence type="ECO:0000256" key="3">
    <source>
        <dbReference type="PIRSR" id="PIRSR004848-1"/>
    </source>
</evidence>
<evidence type="ECO:0000256" key="2">
    <source>
        <dbReference type="HAMAP-Rule" id="MF_02087"/>
    </source>
</evidence>
<sequence length="229" mass="26798">MGIKENIKHIKNKISKLKKEYNIERDISIMAATKTRNVREIQEAVDSGVEYIGENRIQEAMDKFHQLNRDVNKHFIGHLQLNKVKYAVRMFDCIQSVDRKELIDEIIKRLPGDKEYFDIFIEVNISGEKSKHGLSKDEVEKLVKYILKKDKIVLKGLMTMFPYDADKNYLLKKAKEMKNLFDNLKKYNEKKNVNLKHLSMGMSNDYEIAIEEGSNMVRLGSAIFGERSY</sequence>
<reference evidence="6" key="1">
    <citation type="submission" date="2019-08" db="EMBL/GenBank/DDBJ databases">
        <title>Genomic characterization of a novel candidate phylum (ARYD3) from a high temperature, high salinity tertiary oil reservoir in north central Oklahoma, USA.</title>
        <authorList>
            <person name="Youssef N.H."/>
            <person name="Yadav A."/>
            <person name="Elshahed M.S."/>
        </authorList>
    </citation>
    <scope>NUCLEOTIDE SEQUENCE [LARGE SCALE GENOMIC DNA]</scope>
    <source>
        <strain evidence="6">ARYD3</strain>
    </source>
</reference>
<dbReference type="AlphaFoldDB" id="A0A5D0MM39"/>
<keyword evidence="1 2" id="KW-0663">Pyridoxal phosphate</keyword>
<dbReference type="InterPro" id="IPR001608">
    <property type="entry name" value="Ala_racemase_N"/>
</dbReference>
<proteinExistence type="inferred from homology"/>
<dbReference type="CDD" id="cd00635">
    <property type="entry name" value="PLPDE_III_YBL036c_like"/>
    <property type="match status" value="1"/>
</dbReference>
<evidence type="ECO:0000259" key="5">
    <source>
        <dbReference type="Pfam" id="PF01168"/>
    </source>
</evidence>
<dbReference type="PANTHER" id="PTHR10146">
    <property type="entry name" value="PROLINE SYNTHETASE CO-TRANSCRIBED BACTERIAL HOMOLOG PROTEIN"/>
    <property type="match status" value="1"/>
</dbReference>
<evidence type="ECO:0000313" key="6">
    <source>
        <dbReference type="EMBL" id="TYB31649.1"/>
    </source>
</evidence>
<evidence type="ECO:0000256" key="1">
    <source>
        <dbReference type="ARBA" id="ARBA00022898"/>
    </source>
</evidence>
<dbReference type="HAMAP" id="MF_02087">
    <property type="entry name" value="PLP_homeostasis"/>
    <property type="match status" value="1"/>
</dbReference>
<feature type="modified residue" description="N6-(pyridoxal phosphate)lysine" evidence="2 3">
    <location>
        <position position="34"/>
    </location>
</feature>
<dbReference type="InterPro" id="IPR029066">
    <property type="entry name" value="PLP-binding_barrel"/>
</dbReference>
<comment type="cofactor">
    <cofactor evidence="3">
        <name>pyridoxal 5'-phosphate</name>
        <dbReference type="ChEBI" id="CHEBI:597326"/>
    </cofactor>
</comment>
<dbReference type="InterPro" id="IPR011078">
    <property type="entry name" value="PyrdxlP_homeostasis"/>
</dbReference>
<dbReference type="NCBIfam" id="TIGR00044">
    <property type="entry name" value="YggS family pyridoxal phosphate-dependent enzyme"/>
    <property type="match status" value="1"/>
</dbReference>
<evidence type="ECO:0000256" key="4">
    <source>
        <dbReference type="RuleBase" id="RU004514"/>
    </source>
</evidence>
<protein>
    <recommendedName>
        <fullName evidence="2">Pyridoxal phosphate homeostasis protein</fullName>
        <shortName evidence="2">PLP homeostasis protein</shortName>
    </recommendedName>
</protein>
<name>A0A5D0MM39_9BACT</name>
<feature type="domain" description="Alanine racemase N-terminal" evidence="5">
    <location>
        <begin position="7"/>
        <end position="227"/>
    </location>
</feature>
<evidence type="ECO:0000313" key="7">
    <source>
        <dbReference type="Proteomes" id="UP000324143"/>
    </source>
</evidence>
<dbReference type="FunFam" id="3.20.20.10:FF:000018">
    <property type="entry name" value="Pyridoxal phosphate homeostasis protein"/>
    <property type="match status" value="1"/>
</dbReference>
<organism evidence="6 7">
    <name type="scientific">Candidatus Mcinerneyibacterium aminivorans</name>
    <dbReference type="NCBI Taxonomy" id="2703815"/>
    <lineage>
        <taxon>Bacteria</taxon>
        <taxon>Candidatus Macinerneyibacteriota</taxon>
        <taxon>Candidatus Mcinerneyibacteria</taxon>
        <taxon>Candidatus Mcinerneyibacteriales</taxon>
        <taxon>Candidatus Mcinerneyibacteriaceae</taxon>
        <taxon>Candidatus Mcinerneyibacterium</taxon>
    </lineage>
</organism>
<gene>
    <name evidence="6" type="ORF">FXF47_03365</name>
</gene>
<keyword evidence="7" id="KW-1185">Reference proteome</keyword>
<dbReference type="PIRSF" id="PIRSF004848">
    <property type="entry name" value="YBL036c_PLPDEIII"/>
    <property type="match status" value="1"/>
</dbReference>
<dbReference type="Gene3D" id="3.20.20.10">
    <property type="entry name" value="Alanine racemase"/>
    <property type="match status" value="1"/>
</dbReference>
<dbReference type="SUPFAM" id="SSF51419">
    <property type="entry name" value="PLP-binding barrel"/>
    <property type="match status" value="1"/>
</dbReference>
<dbReference type="EMBL" id="VSIX01000032">
    <property type="protein sequence ID" value="TYB31649.1"/>
    <property type="molecule type" value="Genomic_DNA"/>
</dbReference>
<comment type="function">
    <text evidence="2">Pyridoxal 5'-phosphate (PLP)-binding protein, which is involved in PLP homeostasis.</text>
</comment>
<dbReference type="Pfam" id="PF01168">
    <property type="entry name" value="Ala_racemase_N"/>
    <property type="match status" value="1"/>
</dbReference>
<comment type="caution">
    <text evidence="6">The sequence shown here is derived from an EMBL/GenBank/DDBJ whole genome shotgun (WGS) entry which is preliminary data.</text>
</comment>
<dbReference type="GO" id="GO:0030170">
    <property type="term" value="F:pyridoxal phosphate binding"/>
    <property type="evidence" value="ECO:0007669"/>
    <property type="project" value="UniProtKB-UniRule"/>
</dbReference>